<keyword evidence="3" id="KW-1185">Reference proteome</keyword>
<dbReference type="HOGENOM" id="CLU_147304_4_0_7"/>
<evidence type="ECO:0000259" key="1">
    <source>
        <dbReference type="SMART" id="SM01078"/>
    </source>
</evidence>
<dbReference type="AlphaFoldDB" id="G7QBN9"/>
<protein>
    <recommendedName>
        <fullName evidence="1">CGGC domain-containing protein</fullName>
    </recommendedName>
</protein>
<dbReference type="SMART" id="SM01078">
    <property type="entry name" value="CGGC"/>
    <property type="match status" value="1"/>
</dbReference>
<dbReference type="eggNOG" id="COG5561">
    <property type="taxonomic scope" value="Bacteria"/>
</dbReference>
<dbReference type="OrthoDB" id="9789971at2"/>
<accession>G7QBN9</accession>
<dbReference type="Proteomes" id="UP000004662">
    <property type="component" value="Chromosome"/>
</dbReference>
<evidence type="ECO:0000313" key="3">
    <source>
        <dbReference type="Proteomes" id="UP000004662"/>
    </source>
</evidence>
<organism evidence="2 3">
    <name type="scientific">Solidesulfovibrio carbinoliphilus subsp. oakridgensis</name>
    <dbReference type="NCBI Taxonomy" id="694327"/>
    <lineage>
        <taxon>Bacteria</taxon>
        <taxon>Pseudomonadati</taxon>
        <taxon>Thermodesulfobacteriota</taxon>
        <taxon>Desulfovibrionia</taxon>
        <taxon>Desulfovibrionales</taxon>
        <taxon>Desulfovibrionaceae</taxon>
        <taxon>Solidesulfovibrio</taxon>
    </lineage>
</organism>
<gene>
    <name evidence="2" type="ORF">DFW101_2900</name>
</gene>
<dbReference type="EMBL" id="CM001368">
    <property type="protein sequence ID" value="EHJ48902.1"/>
    <property type="molecule type" value="Genomic_DNA"/>
</dbReference>
<evidence type="ECO:0000313" key="2">
    <source>
        <dbReference type="EMBL" id="EHJ48902.1"/>
    </source>
</evidence>
<dbReference type="InterPro" id="IPR014925">
    <property type="entry name" value="CGGC_dom"/>
</dbReference>
<reference evidence="3" key="1">
    <citation type="journal article" date="2015" name="Genome Announc.">
        <title>High-Quality Draft Genome Sequence of Desulfovibrio carbinoliphilus FW-101-2B, an Organic Acid-Oxidizing Sulfate-Reducing Bacterium Isolated from Uranium(VI)-Contaminated Groundwater.</title>
        <authorList>
            <person name="Ramsay B.D."/>
            <person name="Hwang C."/>
            <person name="Woo H.L."/>
            <person name="Carroll S.L."/>
            <person name="Lucas S."/>
            <person name="Han J."/>
            <person name="Lapidus A.L."/>
            <person name="Cheng J.F."/>
            <person name="Goodwin L.A."/>
            <person name="Pitluck S."/>
            <person name="Peters L."/>
            <person name="Chertkov O."/>
            <person name="Held B."/>
            <person name="Detter J.C."/>
            <person name="Han C.S."/>
            <person name="Tapia R."/>
            <person name="Land M.L."/>
            <person name="Hauser L.J."/>
            <person name="Kyrpides N.C."/>
            <person name="Ivanova N.N."/>
            <person name="Mikhailova N."/>
            <person name="Pagani I."/>
            <person name="Woyke T."/>
            <person name="Arkin A.P."/>
            <person name="Dehal P."/>
            <person name="Chivian D."/>
            <person name="Criddle C.S."/>
            <person name="Wu W."/>
            <person name="Chakraborty R."/>
            <person name="Hazen T.C."/>
            <person name="Fields M.W."/>
        </authorList>
    </citation>
    <scope>NUCLEOTIDE SEQUENCE [LARGE SCALE GENOMIC DNA]</scope>
    <source>
        <strain evidence="3">FW-101-2B</strain>
    </source>
</reference>
<dbReference type="RefSeq" id="WP_009182260.1">
    <property type="nucleotide sequence ID" value="NZ_CM001368.1"/>
</dbReference>
<sequence length="121" mass="13342">MEKILMIGCKKLMDDVCIACSRCQVAFNRRDGAFARYKDQEAEIIGFLHCGDCPGVGVVNRMAQLKLWNAPLGEKPTKVHLGTCLVNYCPEKETLAARIRAKAGVEVVEGGHAYLPSDIFK</sequence>
<dbReference type="Pfam" id="PF08821">
    <property type="entry name" value="CGGC"/>
    <property type="match status" value="1"/>
</dbReference>
<feature type="domain" description="CGGC" evidence="1">
    <location>
        <begin position="3"/>
        <end position="112"/>
    </location>
</feature>
<name>G7QBN9_9BACT</name>
<proteinExistence type="predicted"/>
<dbReference type="STRING" id="694327.DFW101_2900"/>